<proteinExistence type="predicted"/>
<dbReference type="EMBL" id="JRPH02000078">
    <property type="protein sequence ID" value="TLE01992.1"/>
    <property type="molecule type" value="Genomic_DNA"/>
</dbReference>
<comment type="caution">
    <text evidence="1">The sequence shown here is derived from an EMBL/GenBank/DDBJ whole genome shotgun (WGS) entry which is preliminary data.</text>
</comment>
<dbReference type="AlphaFoldDB" id="A0A6D2C2I0"/>
<dbReference type="Proteomes" id="UP000029870">
    <property type="component" value="Unassembled WGS sequence"/>
</dbReference>
<accession>A0A6D2C2I0</accession>
<organism evidence="1 2">
    <name type="scientific">Helicobacter bilis</name>
    <dbReference type="NCBI Taxonomy" id="37372"/>
    <lineage>
        <taxon>Bacteria</taxon>
        <taxon>Pseudomonadati</taxon>
        <taxon>Campylobacterota</taxon>
        <taxon>Epsilonproteobacteria</taxon>
        <taxon>Campylobacterales</taxon>
        <taxon>Helicobacteraceae</taxon>
        <taxon>Helicobacter</taxon>
    </lineage>
</organism>
<protein>
    <submittedName>
        <fullName evidence="1">Uncharacterized protein</fullName>
    </submittedName>
</protein>
<name>A0A6D2C2I0_9HELI</name>
<gene>
    <name evidence="1" type="ORF">LS77_011295</name>
</gene>
<dbReference type="RefSeq" id="WP_004087816.1">
    <property type="nucleotide sequence ID" value="NZ_JRPG02000078.1"/>
</dbReference>
<dbReference type="GeneID" id="60657554"/>
<evidence type="ECO:0000313" key="1">
    <source>
        <dbReference type="EMBL" id="TLE01992.1"/>
    </source>
</evidence>
<sequence>MFNTRDFMNGLYFSAQDVLEVYLRQCENKKEIENIVMKELENYLDIAEIEITTKLDELKETK</sequence>
<evidence type="ECO:0000313" key="2">
    <source>
        <dbReference type="Proteomes" id="UP000029870"/>
    </source>
</evidence>
<reference evidence="1 2" key="1">
    <citation type="journal article" date="2014" name="Genome Announc.">
        <title>Draft genome sequences of eight enterohepatic helicobacter species isolated from both laboratory and wild rodents.</title>
        <authorList>
            <person name="Sheh A."/>
            <person name="Shen Z."/>
            <person name="Fox J.G."/>
        </authorList>
    </citation>
    <scope>NUCLEOTIDE SEQUENCE [LARGE SCALE GENOMIC DNA]</scope>
    <source>
        <strain evidence="1 2">Missouri</strain>
    </source>
</reference>